<reference evidence="2" key="2">
    <citation type="journal article" date="2021" name="Genome Biol. Evol.">
        <title>Developing a high-quality reference genome for a parasitic bivalve with doubly uniparental inheritance (Bivalvia: Unionida).</title>
        <authorList>
            <person name="Smith C.H."/>
        </authorList>
    </citation>
    <scope>NUCLEOTIDE SEQUENCE</scope>
    <source>
        <strain evidence="2">CHS0354</strain>
        <tissue evidence="2">Mantle</tissue>
    </source>
</reference>
<name>A0AAE0SNG2_9BIVA</name>
<accession>A0AAE0SNG2</accession>
<dbReference type="AlphaFoldDB" id="A0AAE0SNG2"/>
<sequence length="135" mass="15068">GKCNDSVLLIFACLVVPTKSGTRDVGGHFRLCIQHNLFGMLLNSRSEKLSATGFTWWPPVWTTRNATTFGGKSAMTFQAGYDARRGAKRNSERGNTCHYCGFRDVYLHCLRRSGPNDLDNGQDIFVVYDDLVIEG</sequence>
<evidence type="ECO:0000313" key="2">
    <source>
        <dbReference type="EMBL" id="KAK3595149.1"/>
    </source>
</evidence>
<keyword evidence="1" id="KW-0732">Signal</keyword>
<reference evidence="2" key="3">
    <citation type="submission" date="2023-05" db="EMBL/GenBank/DDBJ databases">
        <authorList>
            <person name="Smith C.H."/>
        </authorList>
    </citation>
    <scope>NUCLEOTIDE SEQUENCE</scope>
    <source>
        <strain evidence="2">CHS0354</strain>
        <tissue evidence="2">Mantle</tissue>
    </source>
</reference>
<organism evidence="2 3">
    <name type="scientific">Potamilus streckersoni</name>
    <dbReference type="NCBI Taxonomy" id="2493646"/>
    <lineage>
        <taxon>Eukaryota</taxon>
        <taxon>Metazoa</taxon>
        <taxon>Spiralia</taxon>
        <taxon>Lophotrochozoa</taxon>
        <taxon>Mollusca</taxon>
        <taxon>Bivalvia</taxon>
        <taxon>Autobranchia</taxon>
        <taxon>Heteroconchia</taxon>
        <taxon>Palaeoheterodonta</taxon>
        <taxon>Unionida</taxon>
        <taxon>Unionoidea</taxon>
        <taxon>Unionidae</taxon>
        <taxon>Ambleminae</taxon>
        <taxon>Lampsilini</taxon>
        <taxon>Potamilus</taxon>
    </lineage>
</organism>
<feature type="non-terminal residue" evidence="2">
    <location>
        <position position="1"/>
    </location>
</feature>
<gene>
    <name evidence="2" type="ORF">CHS0354_028582</name>
</gene>
<evidence type="ECO:0000313" key="3">
    <source>
        <dbReference type="Proteomes" id="UP001195483"/>
    </source>
</evidence>
<feature type="signal peptide" evidence="1">
    <location>
        <begin position="1"/>
        <end position="20"/>
    </location>
</feature>
<comment type="caution">
    <text evidence="2">The sequence shown here is derived from an EMBL/GenBank/DDBJ whole genome shotgun (WGS) entry which is preliminary data.</text>
</comment>
<dbReference type="EMBL" id="JAEAOA010001708">
    <property type="protein sequence ID" value="KAK3595149.1"/>
    <property type="molecule type" value="Genomic_DNA"/>
</dbReference>
<evidence type="ECO:0000256" key="1">
    <source>
        <dbReference type="SAM" id="SignalP"/>
    </source>
</evidence>
<keyword evidence="3" id="KW-1185">Reference proteome</keyword>
<protein>
    <submittedName>
        <fullName evidence="2">Uncharacterized protein</fullName>
    </submittedName>
</protein>
<proteinExistence type="predicted"/>
<dbReference type="Proteomes" id="UP001195483">
    <property type="component" value="Unassembled WGS sequence"/>
</dbReference>
<reference evidence="2" key="1">
    <citation type="journal article" date="2021" name="Genome Biol. Evol.">
        <title>A High-Quality Reference Genome for a Parasitic Bivalve with Doubly Uniparental Inheritance (Bivalvia: Unionida).</title>
        <authorList>
            <person name="Smith C.H."/>
        </authorList>
    </citation>
    <scope>NUCLEOTIDE SEQUENCE</scope>
    <source>
        <strain evidence="2">CHS0354</strain>
    </source>
</reference>
<feature type="chain" id="PRO_5042193428" evidence="1">
    <location>
        <begin position="21"/>
        <end position="135"/>
    </location>
</feature>